<gene>
    <name evidence="2" type="ORF">IFT38_14250</name>
</gene>
<evidence type="ECO:0000313" key="2">
    <source>
        <dbReference type="EMBL" id="MBD8770706.1"/>
    </source>
</evidence>
<dbReference type="GO" id="GO:0032259">
    <property type="term" value="P:methylation"/>
    <property type="evidence" value="ECO:0007669"/>
    <property type="project" value="UniProtKB-KW"/>
</dbReference>
<dbReference type="PANTHER" id="PTHR13369">
    <property type="match status" value="1"/>
</dbReference>
<protein>
    <submittedName>
        <fullName evidence="2">Methyltransferase</fullName>
    </submittedName>
</protein>
<dbReference type="Pfam" id="PF13679">
    <property type="entry name" value="Methyltransf_32"/>
    <property type="match status" value="1"/>
</dbReference>
<evidence type="ECO:0000313" key="3">
    <source>
        <dbReference type="Proteomes" id="UP000620025"/>
    </source>
</evidence>
<reference evidence="2 3" key="1">
    <citation type="journal article" date="2020" name="FEMS Microbiol. Ecol.">
        <title>Temporal dynamics of bacterial communities during seed development and maturation.</title>
        <authorList>
            <person name="Chesneau G."/>
            <person name="Torres-Cortes G."/>
            <person name="Briand M."/>
            <person name="Darrasse A."/>
            <person name="Preveaux A."/>
            <person name="Marais C."/>
            <person name="Jacques M.A."/>
            <person name="Shade A."/>
            <person name="Barret M."/>
        </authorList>
    </citation>
    <scope>NUCLEOTIDE SEQUENCE [LARGE SCALE GENOMIC DNA]</scope>
    <source>
        <strain evidence="2 3">CFBP13599</strain>
    </source>
</reference>
<name>A0ABR9C081_9PSED</name>
<dbReference type="Gene3D" id="3.40.50.150">
    <property type="entry name" value="Vaccinia Virus protein VP39"/>
    <property type="match status" value="1"/>
</dbReference>
<dbReference type="InterPro" id="IPR029063">
    <property type="entry name" value="SAM-dependent_MTases_sf"/>
</dbReference>
<comment type="caution">
    <text evidence="2">The sequence shown here is derived from an EMBL/GenBank/DDBJ whole genome shotgun (WGS) entry which is preliminary data.</text>
</comment>
<dbReference type="GO" id="GO:0008168">
    <property type="term" value="F:methyltransferase activity"/>
    <property type="evidence" value="ECO:0007669"/>
    <property type="project" value="UniProtKB-KW"/>
</dbReference>
<feature type="domain" description="Methyltransferase" evidence="1">
    <location>
        <begin position="118"/>
        <end position="238"/>
    </location>
</feature>
<dbReference type="InterPro" id="IPR025714">
    <property type="entry name" value="Methyltranfer_dom"/>
</dbReference>
<dbReference type="Proteomes" id="UP000620025">
    <property type="component" value="Unassembled WGS sequence"/>
</dbReference>
<dbReference type="PANTHER" id="PTHR13369:SF0">
    <property type="entry name" value="GLUTATHIONE S-TRANSFERASE C-TERMINAL DOMAIN-CONTAINING PROTEIN"/>
    <property type="match status" value="1"/>
</dbReference>
<accession>A0ABR9C081</accession>
<keyword evidence="3" id="KW-1185">Reference proteome</keyword>
<sequence length="406" mass="45502">MAARGRVPGPLTLQGDQLRERFHALDAFLAAHVDLWRPKPFTQLTLPWEAKYPELASWLRARTLAEAEAVHNSLFDLDAPAPFPALARQAHALSAVGPLPTTDVPAARHRLNVDVPGRKWQQIEAFAAALPFADSTSHWLDWCAGKGHLGRRLLRDGQHLTCLEYDPALVARGAQLSTHHALPAHHQLQDVMVDDLRLQACITPVALHACGDLHVQLMRRAAQAGCQHLAFAPCCYNRTHGAYRQLCSEPSALSLTLEDLGLPLESTVTAGARVRRQRDQSMARRLAFDLLQREQRGTDHYLPCPSLPAAWLDKPFADYCRDLAALQSVPIGHGVDFDDLEARGWQRLAHVRNLELLRGLFRKPLELWLVLDRALYLQERQYTPQVGTFCPETLTPRNLMIIAERT</sequence>
<organism evidence="2 3">
    <name type="scientific">Pseudomonas coleopterorum</name>
    <dbReference type="NCBI Taxonomy" id="1605838"/>
    <lineage>
        <taxon>Bacteria</taxon>
        <taxon>Pseudomonadati</taxon>
        <taxon>Pseudomonadota</taxon>
        <taxon>Gammaproteobacteria</taxon>
        <taxon>Pseudomonadales</taxon>
        <taxon>Pseudomonadaceae</taxon>
        <taxon>Pseudomonas</taxon>
    </lineage>
</organism>
<keyword evidence="2" id="KW-0808">Transferase</keyword>
<proteinExistence type="predicted"/>
<dbReference type="EMBL" id="JACYWZ010000005">
    <property type="protein sequence ID" value="MBD8770706.1"/>
    <property type="molecule type" value="Genomic_DNA"/>
</dbReference>
<dbReference type="SUPFAM" id="SSF53335">
    <property type="entry name" value="S-adenosyl-L-methionine-dependent methyltransferases"/>
    <property type="match status" value="1"/>
</dbReference>
<evidence type="ECO:0000259" key="1">
    <source>
        <dbReference type="Pfam" id="PF13679"/>
    </source>
</evidence>
<keyword evidence="2" id="KW-0489">Methyltransferase</keyword>